<sequence>MATTETIRLSGERETLLVTLYAKALESRSPASILKDSVADAIVRRLDYDFARLGLGARDATGLAIRAKFLDDLVRRFIAAHPDGIVLNLGCGLDSRIARVDPPAGTRWFDLDYPDVIDIRRRFYPARDGYSMIGSSVTEVGWLEAVPDDGRAIIIAEGLLAYLGSDDVPRLLDRLTAHFPGGELAFDGYSSLGVALLPLHPAIRATGATLHWAIDDPRDLERQVPRLTFVAEIAGSDFEDLARAPWPMQMLARTFGAIPFLRRMGRMLRYRF</sequence>
<gene>
    <name evidence="3" type="ORF">GXW71_15995</name>
</gene>
<proteinExistence type="predicted"/>
<evidence type="ECO:0000256" key="1">
    <source>
        <dbReference type="ARBA" id="ARBA00022603"/>
    </source>
</evidence>
<name>A0ABS5EZY6_9PROT</name>
<organism evidence="3 4">
    <name type="scientific">Plastoroseomonas hellenica</name>
    <dbReference type="NCBI Taxonomy" id="2687306"/>
    <lineage>
        <taxon>Bacteria</taxon>
        <taxon>Pseudomonadati</taxon>
        <taxon>Pseudomonadota</taxon>
        <taxon>Alphaproteobacteria</taxon>
        <taxon>Acetobacterales</taxon>
        <taxon>Acetobacteraceae</taxon>
        <taxon>Plastoroseomonas</taxon>
    </lineage>
</organism>
<keyword evidence="4" id="KW-1185">Reference proteome</keyword>
<dbReference type="PANTHER" id="PTHR43619:SF2">
    <property type="entry name" value="S-ADENOSYL-L-METHIONINE-DEPENDENT METHYLTRANSFERASES SUPERFAMILY PROTEIN"/>
    <property type="match status" value="1"/>
</dbReference>
<dbReference type="InterPro" id="IPR029063">
    <property type="entry name" value="SAM-dependent_MTases_sf"/>
</dbReference>
<comment type="caution">
    <text evidence="3">The sequence shown here is derived from an EMBL/GenBank/DDBJ whole genome shotgun (WGS) entry which is preliminary data.</text>
</comment>
<dbReference type="SUPFAM" id="SSF53335">
    <property type="entry name" value="S-adenosyl-L-methionine-dependent methyltransferases"/>
    <property type="match status" value="1"/>
</dbReference>
<keyword evidence="1 3" id="KW-0489">Methyltransferase</keyword>
<keyword evidence="2" id="KW-0808">Transferase</keyword>
<dbReference type="Gene3D" id="3.40.50.150">
    <property type="entry name" value="Vaccinia Virus protein VP39"/>
    <property type="match status" value="1"/>
</dbReference>
<dbReference type="GO" id="GO:0032259">
    <property type="term" value="P:methylation"/>
    <property type="evidence" value="ECO:0007669"/>
    <property type="project" value="UniProtKB-KW"/>
</dbReference>
<dbReference type="Proteomes" id="UP001196870">
    <property type="component" value="Unassembled WGS sequence"/>
</dbReference>
<dbReference type="PANTHER" id="PTHR43619">
    <property type="entry name" value="S-ADENOSYL-L-METHIONINE-DEPENDENT METHYLTRANSFERASE YKTD-RELATED"/>
    <property type="match status" value="1"/>
</dbReference>
<dbReference type="RefSeq" id="WP_211853531.1">
    <property type="nucleotide sequence ID" value="NZ_JAAGBB010000018.1"/>
</dbReference>
<dbReference type="PIRSF" id="PIRSF028177">
    <property type="entry name" value="Polyketide_synth_Omtfrase_TcmP"/>
    <property type="match status" value="1"/>
</dbReference>
<dbReference type="InterPro" id="IPR007213">
    <property type="entry name" value="Ppm1/Ppm2/Tcmp"/>
</dbReference>
<dbReference type="Pfam" id="PF04072">
    <property type="entry name" value="LCM"/>
    <property type="match status" value="1"/>
</dbReference>
<dbReference type="InterPro" id="IPR016874">
    <property type="entry name" value="TcmP-like"/>
</dbReference>
<dbReference type="EMBL" id="JAAGBB010000018">
    <property type="protein sequence ID" value="MBR0665860.1"/>
    <property type="molecule type" value="Genomic_DNA"/>
</dbReference>
<evidence type="ECO:0000256" key="2">
    <source>
        <dbReference type="ARBA" id="ARBA00022679"/>
    </source>
</evidence>
<dbReference type="GO" id="GO:0008168">
    <property type="term" value="F:methyltransferase activity"/>
    <property type="evidence" value="ECO:0007669"/>
    <property type="project" value="UniProtKB-KW"/>
</dbReference>
<accession>A0ABS5EZY6</accession>
<evidence type="ECO:0000313" key="4">
    <source>
        <dbReference type="Proteomes" id="UP001196870"/>
    </source>
</evidence>
<reference evidence="4" key="1">
    <citation type="journal article" date="2021" name="Syst. Appl. Microbiol.">
        <title>Roseomonas hellenica sp. nov., isolated from roots of wild-growing Alkanna tinctoria.</title>
        <authorList>
            <person name="Rat A."/>
            <person name="Naranjo H.D."/>
            <person name="Lebbe L."/>
            <person name="Cnockaert M."/>
            <person name="Krigas N."/>
            <person name="Grigoriadou K."/>
            <person name="Maloupa E."/>
            <person name="Willems A."/>
        </authorList>
    </citation>
    <scope>NUCLEOTIDE SEQUENCE [LARGE SCALE GENOMIC DNA]</scope>
    <source>
        <strain evidence="4">LMG 31523</strain>
    </source>
</reference>
<evidence type="ECO:0000313" key="3">
    <source>
        <dbReference type="EMBL" id="MBR0665860.1"/>
    </source>
</evidence>
<protein>
    <submittedName>
        <fullName evidence="3">Class I SAM-dependent methyltransferase</fullName>
    </submittedName>
</protein>